<proteinExistence type="predicted"/>
<gene>
    <name evidence="1" type="ORF">SO802_033181</name>
</gene>
<evidence type="ECO:0000313" key="1">
    <source>
        <dbReference type="EMBL" id="KAK9983656.1"/>
    </source>
</evidence>
<keyword evidence="2" id="KW-1185">Reference proteome</keyword>
<dbReference type="Proteomes" id="UP001459277">
    <property type="component" value="Unassembled WGS sequence"/>
</dbReference>
<evidence type="ECO:0000313" key="2">
    <source>
        <dbReference type="Proteomes" id="UP001459277"/>
    </source>
</evidence>
<reference evidence="1 2" key="1">
    <citation type="submission" date="2024-01" db="EMBL/GenBank/DDBJ databases">
        <title>A telomere-to-telomere, gap-free genome of sweet tea (Lithocarpus litseifolius).</title>
        <authorList>
            <person name="Zhou J."/>
        </authorList>
    </citation>
    <scope>NUCLEOTIDE SEQUENCE [LARGE SCALE GENOMIC DNA]</scope>
    <source>
        <strain evidence="1">Zhou-2022a</strain>
        <tissue evidence="1">Leaf</tissue>
    </source>
</reference>
<organism evidence="1 2">
    <name type="scientific">Lithocarpus litseifolius</name>
    <dbReference type="NCBI Taxonomy" id="425828"/>
    <lineage>
        <taxon>Eukaryota</taxon>
        <taxon>Viridiplantae</taxon>
        <taxon>Streptophyta</taxon>
        <taxon>Embryophyta</taxon>
        <taxon>Tracheophyta</taxon>
        <taxon>Spermatophyta</taxon>
        <taxon>Magnoliopsida</taxon>
        <taxon>eudicotyledons</taxon>
        <taxon>Gunneridae</taxon>
        <taxon>Pentapetalae</taxon>
        <taxon>rosids</taxon>
        <taxon>fabids</taxon>
        <taxon>Fagales</taxon>
        <taxon>Fagaceae</taxon>
        <taxon>Lithocarpus</taxon>
    </lineage>
</organism>
<accession>A0AAW2BC82</accession>
<dbReference type="EMBL" id="JAZDWU010000012">
    <property type="protein sequence ID" value="KAK9983656.1"/>
    <property type="molecule type" value="Genomic_DNA"/>
</dbReference>
<name>A0AAW2BC82_9ROSI</name>
<protein>
    <submittedName>
        <fullName evidence="1">Uncharacterized protein</fullName>
    </submittedName>
</protein>
<sequence>MTMAPSSLGGHDDGFKWPQWQRLDSSSSSRVSLFGFGLYGGSGVPLYGTLIDLLVLMNPCLGVLLIGALQPYLDYVVADFHWSAAV</sequence>
<dbReference type="AlphaFoldDB" id="A0AAW2BC82"/>
<comment type="caution">
    <text evidence="1">The sequence shown here is derived from an EMBL/GenBank/DDBJ whole genome shotgun (WGS) entry which is preliminary data.</text>
</comment>